<sequence length="155" mass="17919">MTLMILSIGIYRKEIRHMAVGFKVAFFYYQIGHGDFLHSFFSTVSYNLENGKWGSRFPTIMNELYQGTLDKDNVETAIEELKKIQLELQAFSPDKVVWDIDDLSNQPPWGKNISNDITNLSNYFVTSDGEDFITIFFNALEKAKKMQIDLTIENV</sequence>
<proteinExistence type="predicted"/>
<gene>
    <name evidence="1" type="ORF">ROSEINA2194_01465</name>
</gene>
<reference evidence="1 2" key="1">
    <citation type="submission" date="2009-02" db="EMBL/GenBank/DDBJ databases">
        <authorList>
            <person name="Fulton L."/>
            <person name="Clifton S."/>
            <person name="Fulton B."/>
            <person name="Xu J."/>
            <person name="Minx P."/>
            <person name="Pepin K.H."/>
            <person name="Johnson M."/>
            <person name="Bhonagiri V."/>
            <person name="Nash W.E."/>
            <person name="Mardis E.R."/>
            <person name="Wilson R.K."/>
        </authorList>
    </citation>
    <scope>NUCLEOTIDE SEQUENCE [LARGE SCALE GENOMIC DNA]</scope>
    <source>
        <strain evidence="1 2">DSM 16841</strain>
    </source>
</reference>
<dbReference type="AlphaFoldDB" id="C0FRV4"/>
<protein>
    <submittedName>
        <fullName evidence="1">Uncharacterized protein</fullName>
    </submittedName>
</protein>
<dbReference type="eggNOG" id="ENOG5032V42">
    <property type="taxonomic scope" value="Bacteria"/>
</dbReference>
<dbReference type="EMBL" id="ACFY01000058">
    <property type="protein sequence ID" value="EEG94622.1"/>
    <property type="molecule type" value="Genomic_DNA"/>
</dbReference>
<name>C0FRV4_9FIRM</name>
<dbReference type="Proteomes" id="UP000003561">
    <property type="component" value="Unassembled WGS sequence"/>
</dbReference>
<evidence type="ECO:0000313" key="2">
    <source>
        <dbReference type="Proteomes" id="UP000003561"/>
    </source>
</evidence>
<dbReference type="InterPro" id="IPR028185">
    <property type="entry name" value="Imm70"/>
</dbReference>
<evidence type="ECO:0000313" key="1">
    <source>
        <dbReference type="EMBL" id="EEG94622.1"/>
    </source>
</evidence>
<reference evidence="1 2" key="2">
    <citation type="submission" date="2009-03" db="EMBL/GenBank/DDBJ databases">
        <title>Draft genome sequence of Roseburia inulinivorans (DSM 16841).</title>
        <authorList>
            <person name="Sudarsanam P."/>
            <person name="Ley R."/>
            <person name="Guruge J."/>
            <person name="Turnbaugh P.J."/>
            <person name="Mahowald M."/>
            <person name="Liep D."/>
            <person name="Gordon J."/>
        </authorList>
    </citation>
    <scope>NUCLEOTIDE SEQUENCE [LARGE SCALE GENOMIC DNA]</scope>
    <source>
        <strain evidence="1 2">DSM 16841</strain>
    </source>
</reference>
<accession>C0FRV4</accession>
<organism evidence="1 2">
    <name type="scientific">Roseburia inulinivorans DSM 16841</name>
    <dbReference type="NCBI Taxonomy" id="622312"/>
    <lineage>
        <taxon>Bacteria</taxon>
        <taxon>Bacillati</taxon>
        <taxon>Bacillota</taxon>
        <taxon>Clostridia</taxon>
        <taxon>Lachnospirales</taxon>
        <taxon>Lachnospiraceae</taxon>
        <taxon>Roseburia</taxon>
    </lineage>
</organism>
<comment type="caution">
    <text evidence="1">The sequence shown here is derived from an EMBL/GenBank/DDBJ whole genome shotgun (WGS) entry which is preliminary data.</text>
</comment>
<dbReference type="Pfam" id="PF15601">
    <property type="entry name" value="Imm70"/>
    <property type="match status" value="1"/>
</dbReference>